<evidence type="ECO:0000313" key="1">
    <source>
        <dbReference type="EMBL" id="AJG73896.1"/>
    </source>
</evidence>
<dbReference type="EMBL" id="CP009334">
    <property type="protein sequence ID" value="AJG73896.1"/>
    <property type="molecule type" value="Genomic_DNA"/>
</dbReference>
<name>A0A0B5NIU7_BACTU</name>
<dbReference type="Proteomes" id="UP001181533">
    <property type="component" value="Unassembled WGS sequence"/>
</dbReference>
<dbReference type="Proteomes" id="UP000031876">
    <property type="component" value="Plasmid 2"/>
</dbReference>
<evidence type="ECO:0000313" key="3">
    <source>
        <dbReference type="EMBL" id="QKH22647.1"/>
    </source>
</evidence>
<dbReference type="AlphaFoldDB" id="A0A0B5NIU7"/>
<dbReference type="EMBL" id="CP053979">
    <property type="protein sequence ID" value="QKH22647.1"/>
    <property type="molecule type" value="Genomic_DNA"/>
</dbReference>
<dbReference type="Proteomes" id="UP000501107">
    <property type="component" value="Plasmid unnamed3"/>
</dbReference>
<evidence type="ECO:0000313" key="5">
    <source>
        <dbReference type="Proteomes" id="UP000501107"/>
    </source>
</evidence>
<geneLocation type="plasmid" evidence="3 5">
    <name>unnamed3</name>
</geneLocation>
<evidence type="ECO:0000313" key="4">
    <source>
        <dbReference type="Proteomes" id="UP000031876"/>
    </source>
</evidence>
<sequence length="119" mass="13598">MTSTLSTKRKQVLISNVGKSKVIPFNKLFYHMFKRIETGATISTFQDGLVVRGKFVSLTNLIHKNEIELILELPNSREVELYFKANDIEEVVHGFGSNYNSYTLFTSREVVPIIISNIE</sequence>
<accession>A0A0B5NIU7</accession>
<reference evidence="1 4" key="1">
    <citation type="journal article" date="2015" name="Genome Announc.">
        <title>Complete genome sequences for 35 biothreat assay-relevant bacillus species.</title>
        <authorList>
            <person name="Johnson S.L."/>
            <person name="Daligault H.E."/>
            <person name="Davenport K.W."/>
            <person name="Jaissle J."/>
            <person name="Frey K.G."/>
            <person name="Ladner J.T."/>
            <person name="Broomall S.M."/>
            <person name="Bishop-Lilly K.A."/>
            <person name="Bruce D.C."/>
            <person name="Gibbons H.S."/>
            <person name="Coyne S.R."/>
            <person name="Lo C.C."/>
            <person name="Meincke L."/>
            <person name="Munk A.C."/>
            <person name="Koroleva G.I."/>
            <person name="Rosenzweig C.N."/>
            <person name="Palacios G.F."/>
            <person name="Redden C.L."/>
            <person name="Minogue T.D."/>
            <person name="Chain P.S."/>
        </authorList>
    </citation>
    <scope>NUCLEOTIDE SEQUENCE [LARGE SCALE GENOMIC DNA]</scope>
    <source>
        <strain evidence="1 4">HD1011</strain>
        <plasmid evidence="1 4">2</plasmid>
    </source>
</reference>
<reference evidence="2" key="2">
    <citation type="submission" date="2019-07" db="EMBL/GenBank/DDBJ databases">
        <title>Phylogenomic Reclassification of ATCC Bacillus Strains and Various Taxa within the Genus Bacillus.</title>
        <authorList>
            <person name="Riojas M.A."/>
            <person name="Frank A.M."/>
            <person name="Fenn S.L."/>
            <person name="King S.P."/>
            <person name="Brower S.M."/>
            <person name="Hazbon M.H."/>
        </authorList>
    </citation>
    <scope>NUCLEOTIDE SEQUENCE</scope>
    <source>
        <strain evidence="2">ATCC 35646</strain>
    </source>
</reference>
<dbReference type="EMBL" id="VKQN01000001">
    <property type="protein sequence ID" value="MDR4174768.1"/>
    <property type="molecule type" value="Genomic_DNA"/>
</dbReference>
<keyword evidence="3" id="KW-0614">Plasmid</keyword>
<proteinExistence type="predicted"/>
<organism evidence="3 5">
    <name type="scientific">Bacillus thuringiensis</name>
    <dbReference type="NCBI Taxonomy" id="1428"/>
    <lineage>
        <taxon>Bacteria</taxon>
        <taxon>Bacillati</taxon>
        <taxon>Bacillota</taxon>
        <taxon>Bacilli</taxon>
        <taxon>Bacillales</taxon>
        <taxon>Bacillaceae</taxon>
        <taxon>Bacillus</taxon>
        <taxon>Bacillus cereus group</taxon>
    </lineage>
</organism>
<gene>
    <name evidence="1" type="ORF">BF38_5922</name>
    <name evidence="2" type="ORF">FO599_01300</name>
    <name evidence="3" type="ORF">FOC89_01270</name>
</gene>
<evidence type="ECO:0000313" key="2">
    <source>
        <dbReference type="EMBL" id="MDR4174768.1"/>
    </source>
</evidence>
<protein>
    <submittedName>
        <fullName evidence="3">Uncharacterized protein</fullName>
    </submittedName>
</protein>
<dbReference type="KEGG" id="btw:BF38_5922"/>
<dbReference type="RefSeq" id="WP_000204760.1">
    <property type="nucleotide sequence ID" value="NZ_CP009334.1"/>
</dbReference>
<reference evidence="3 5" key="3">
    <citation type="submission" date="2020-05" db="EMBL/GenBank/DDBJ databases">
        <title>FDA dAtabase for Regulatory Grade micrObial Sequences (FDA-ARGOS): Supporting development and validation of Infectious Disease Dx tests.</title>
        <authorList>
            <person name="Nelson B."/>
            <person name="Plummer A."/>
            <person name="Tallon L."/>
            <person name="Sadzewicz L."/>
            <person name="Zhao X."/>
            <person name="Vavikolanu K."/>
            <person name="Mehta A."/>
            <person name="Aluvathingal J."/>
            <person name="Nadendla S."/>
            <person name="Myers T."/>
            <person name="Yan Y."/>
            <person name="Sichtig H."/>
        </authorList>
    </citation>
    <scope>NUCLEOTIDE SEQUENCE [LARGE SCALE GENOMIC DNA]</scope>
    <source>
        <strain evidence="3 5">FDAARGOS_795</strain>
        <plasmid evidence="3 5">unnamed3</plasmid>
    </source>
</reference>
<geneLocation type="plasmid" evidence="1 4">
    <name>2</name>
</geneLocation>